<dbReference type="InterPro" id="IPR024079">
    <property type="entry name" value="MetalloPept_cat_dom_sf"/>
</dbReference>
<dbReference type="Pfam" id="PF13699">
    <property type="entry name" value="eCIS_core"/>
    <property type="match status" value="1"/>
</dbReference>
<evidence type="ECO:0000313" key="4">
    <source>
        <dbReference type="EMBL" id="VAW69248.1"/>
    </source>
</evidence>
<dbReference type="InterPro" id="IPR025295">
    <property type="entry name" value="eCIS_core_dom"/>
</dbReference>
<dbReference type="GO" id="GO:0004222">
    <property type="term" value="F:metalloendopeptidase activity"/>
    <property type="evidence" value="ECO:0007669"/>
    <property type="project" value="InterPro"/>
</dbReference>
<dbReference type="SUPFAM" id="SSF103088">
    <property type="entry name" value="OmpA-like"/>
    <property type="match status" value="1"/>
</dbReference>
<feature type="domain" description="Lysine-specific metallo-endopeptidase" evidence="3">
    <location>
        <begin position="436"/>
        <end position="543"/>
    </location>
</feature>
<dbReference type="SUPFAM" id="SSF55486">
    <property type="entry name" value="Metalloproteases ('zincins'), catalytic domain"/>
    <property type="match status" value="1"/>
</dbReference>
<feature type="domain" description="eCIS core" evidence="2">
    <location>
        <begin position="173"/>
        <end position="243"/>
    </location>
</feature>
<feature type="region of interest" description="Disordered" evidence="1">
    <location>
        <begin position="133"/>
        <end position="174"/>
    </location>
</feature>
<accession>A0A3B0XLQ4</accession>
<feature type="compositionally biased region" description="Polar residues" evidence="1">
    <location>
        <begin position="146"/>
        <end position="174"/>
    </location>
</feature>
<dbReference type="Gene3D" id="3.30.1330.60">
    <property type="entry name" value="OmpA-like domain"/>
    <property type="match status" value="1"/>
</dbReference>
<evidence type="ECO:0008006" key="5">
    <source>
        <dbReference type="Google" id="ProtNLM"/>
    </source>
</evidence>
<feature type="compositionally biased region" description="Polar residues" evidence="1">
    <location>
        <begin position="15"/>
        <end position="33"/>
    </location>
</feature>
<reference evidence="4" key="1">
    <citation type="submission" date="2018-06" db="EMBL/GenBank/DDBJ databases">
        <authorList>
            <person name="Zhirakovskaya E."/>
        </authorList>
    </citation>
    <scope>NUCLEOTIDE SEQUENCE</scope>
</reference>
<evidence type="ECO:0000259" key="2">
    <source>
        <dbReference type="Pfam" id="PF13699"/>
    </source>
</evidence>
<sequence length="731" mass="79946">VNTSQQQKKKYSAAHTLSSMNHAQNKSALSQQVSAHTPAYLKYRTQTSPSSISVVPAPFADEKTIIQAKPTVGAAEDAYEQQANQVAQKVTAISDTEVAQPFDQQNVPEIQAKEKMPAYLQQNCHECQKKVHQEKFKQAQPPPALQTRSNKASLSSAGKASNIVPSSSAGNSLNNHVRSKIEPVLDSDMGHVRVHDDTQANQVASSLNAKAFTHQNHIYLGQGESAHDLNLMAHEATHVVQQGVNKQAPVIQRRARDFQVRGRNPDSTSFPKIAFYNYASSWLHPEERLKVDALAMPADQNLELRGFASEEGDTADNTALVDRRINSVKNRLLSQGHEASKISENPRLSDAENQIDYRRWRAVEMIESGAPADTPECATEPEFETPCPAAKSTRIQTGINRSKAMIDESISRLGDPLSHPDAQALLQRLFTGAALADVTARLSTIKTQLSTYVANTPQCATACHSGCEDTLAYNNPDVVPDAMVVCPDFFTAGDADYAAVTLLHEASHAAPGMQSSDHAYEGDRLLDQLSDAESLDNADSYTMLVYLIHHPGALSIGPAEDTTNITDAGELAQIEPSVARVEQWLTNANSETQTLYLEIREARTVGVWNNGWYKDVMAHASNYFPLTSPPGAPVMEDQEKVAAIYDRFNTMNNAMGQVLDIRKRNGSVAHWQAGPGAIVKVGPTFFARSQVEQIEILLAALVRATPDISTAYHSKYVEYTKDLRIMSSLGP</sequence>
<dbReference type="Gene3D" id="3.40.390.10">
    <property type="entry name" value="Collagenase (Catalytic Domain)"/>
    <property type="match status" value="1"/>
</dbReference>
<proteinExistence type="predicted"/>
<protein>
    <recommendedName>
        <fullName evidence="5">DUF4157 domain-containing protein</fullName>
    </recommendedName>
</protein>
<gene>
    <name evidence="4" type="ORF">MNBD_GAMMA09-61</name>
</gene>
<dbReference type="EMBL" id="UOFI01000149">
    <property type="protein sequence ID" value="VAW69248.1"/>
    <property type="molecule type" value="Genomic_DNA"/>
</dbReference>
<feature type="region of interest" description="Disordered" evidence="1">
    <location>
        <begin position="1"/>
        <end position="33"/>
    </location>
</feature>
<dbReference type="AlphaFoldDB" id="A0A3B0XLQ4"/>
<organism evidence="4">
    <name type="scientific">hydrothermal vent metagenome</name>
    <dbReference type="NCBI Taxonomy" id="652676"/>
    <lineage>
        <taxon>unclassified sequences</taxon>
        <taxon>metagenomes</taxon>
        <taxon>ecological metagenomes</taxon>
    </lineage>
</organism>
<evidence type="ECO:0000259" key="3">
    <source>
        <dbReference type="Pfam" id="PF14521"/>
    </source>
</evidence>
<dbReference type="InterPro" id="IPR036737">
    <property type="entry name" value="OmpA-like_sf"/>
</dbReference>
<feature type="non-terminal residue" evidence="4">
    <location>
        <position position="1"/>
    </location>
</feature>
<name>A0A3B0XLQ4_9ZZZZ</name>
<dbReference type="InterPro" id="IPR029463">
    <property type="entry name" value="Lys_MEP"/>
</dbReference>
<dbReference type="Pfam" id="PF14521">
    <property type="entry name" value="Aspzincin_M35"/>
    <property type="match status" value="1"/>
</dbReference>
<evidence type="ECO:0000256" key="1">
    <source>
        <dbReference type="SAM" id="MobiDB-lite"/>
    </source>
</evidence>